<comment type="caution">
    <text evidence="1">The sequence shown here is derived from an EMBL/GenBank/DDBJ whole genome shotgun (WGS) entry which is preliminary data.</text>
</comment>
<dbReference type="Proteomes" id="UP000823749">
    <property type="component" value="Chromosome 10"/>
</dbReference>
<proteinExistence type="predicted"/>
<evidence type="ECO:0000313" key="2">
    <source>
        <dbReference type="Proteomes" id="UP000823749"/>
    </source>
</evidence>
<protein>
    <submittedName>
        <fullName evidence="1">Uncharacterized protein</fullName>
    </submittedName>
</protein>
<gene>
    <name evidence="1" type="ORF">RHGRI_029307</name>
</gene>
<organism evidence="1 2">
    <name type="scientific">Rhododendron griersonianum</name>
    <dbReference type="NCBI Taxonomy" id="479676"/>
    <lineage>
        <taxon>Eukaryota</taxon>
        <taxon>Viridiplantae</taxon>
        <taxon>Streptophyta</taxon>
        <taxon>Embryophyta</taxon>
        <taxon>Tracheophyta</taxon>
        <taxon>Spermatophyta</taxon>
        <taxon>Magnoliopsida</taxon>
        <taxon>eudicotyledons</taxon>
        <taxon>Gunneridae</taxon>
        <taxon>Pentapetalae</taxon>
        <taxon>asterids</taxon>
        <taxon>Ericales</taxon>
        <taxon>Ericaceae</taxon>
        <taxon>Ericoideae</taxon>
        <taxon>Rhodoreae</taxon>
        <taxon>Rhododendron</taxon>
    </lineage>
</organism>
<name>A0AAV6IJ92_9ERIC</name>
<dbReference type="EMBL" id="JACTNZ010000010">
    <property type="protein sequence ID" value="KAG5528577.1"/>
    <property type="molecule type" value="Genomic_DNA"/>
</dbReference>
<evidence type="ECO:0000313" key="1">
    <source>
        <dbReference type="EMBL" id="KAG5528577.1"/>
    </source>
</evidence>
<keyword evidence="2" id="KW-1185">Reference proteome</keyword>
<accession>A0AAV6IJ92</accession>
<reference evidence="1" key="1">
    <citation type="submission" date="2020-08" db="EMBL/GenBank/DDBJ databases">
        <title>Plant Genome Project.</title>
        <authorList>
            <person name="Zhang R.-G."/>
        </authorList>
    </citation>
    <scope>NUCLEOTIDE SEQUENCE</scope>
    <source>
        <strain evidence="1">WSP0</strain>
        <tissue evidence="1">Leaf</tissue>
    </source>
</reference>
<sequence length="203" mass="23147">MTDKERAEIKEHLDPRARQRGQFEICDSSTWWWGEVRDKGDANRAFVVVPYLEDASSGYDKEFSRSYGGFVRRIQVDRLVSERGFQLQLKVKDGGRAWFALLPELRGNGGWVNISRKFWAFCGWKRADDLIDGRSCKDVANIAGWPGNTVVVEKEGRRCGACDVRVREESTQANMRVLGRCLVGRLEDGAMVLPTAMEVQRWA</sequence>
<dbReference type="AlphaFoldDB" id="A0AAV6IJ92"/>